<protein>
    <submittedName>
        <fullName evidence="2">Uncharacterized protein</fullName>
    </submittedName>
</protein>
<evidence type="ECO:0000256" key="1">
    <source>
        <dbReference type="SAM" id="SignalP"/>
    </source>
</evidence>
<feature type="chain" id="PRO_5015351433" evidence="1">
    <location>
        <begin position="34"/>
        <end position="61"/>
    </location>
</feature>
<proteinExistence type="predicted"/>
<name>A0A2R6W5C2_MARPO</name>
<keyword evidence="3" id="KW-1185">Reference proteome</keyword>
<evidence type="ECO:0000313" key="3">
    <source>
        <dbReference type="Proteomes" id="UP000244005"/>
    </source>
</evidence>
<dbReference type="Gramene" id="Mp4g17140.1">
    <property type="protein sequence ID" value="Mp4g17140.1.cds1"/>
    <property type="gene ID" value="Mp4g17140"/>
</dbReference>
<evidence type="ECO:0000313" key="2">
    <source>
        <dbReference type="EMBL" id="PTQ29053.1"/>
    </source>
</evidence>
<organism evidence="2 3">
    <name type="scientific">Marchantia polymorpha</name>
    <name type="common">Common liverwort</name>
    <name type="synonym">Marchantia aquatica</name>
    <dbReference type="NCBI Taxonomy" id="3197"/>
    <lineage>
        <taxon>Eukaryota</taxon>
        <taxon>Viridiplantae</taxon>
        <taxon>Streptophyta</taxon>
        <taxon>Embryophyta</taxon>
        <taxon>Marchantiophyta</taxon>
        <taxon>Marchantiopsida</taxon>
        <taxon>Marchantiidae</taxon>
        <taxon>Marchantiales</taxon>
        <taxon>Marchantiaceae</taxon>
        <taxon>Marchantia</taxon>
    </lineage>
</organism>
<dbReference type="AlphaFoldDB" id="A0A2R6W5C2"/>
<dbReference type="Proteomes" id="UP000244005">
    <property type="component" value="Unassembled WGS sequence"/>
</dbReference>
<accession>A0A2R6W5C2</accession>
<gene>
    <name evidence="2" type="ORF">MARPO_0148s0005</name>
</gene>
<keyword evidence="1" id="KW-0732">Signal</keyword>
<sequence length="61" mass="6942">MVWLENQRTTRWGFKSFFALLLGTMCSSGRSNGTKCISDLLGSQQCRIIQEATTEADEYFN</sequence>
<reference evidence="3" key="1">
    <citation type="journal article" date="2017" name="Cell">
        <title>Insights into land plant evolution garnered from the Marchantia polymorpha genome.</title>
        <authorList>
            <person name="Bowman J.L."/>
            <person name="Kohchi T."/>
            <person name="Yamato K.T."/>
            <person name="Jenkins J."/>
            <person name="Shu S."/>
            <person name="Ishizaki K."/>
            <person name="Yamaoka S."/>
            <person name="Nishihama R."/>
            <person name="Nakamura Y."/>
            <person name="Berger F."/>
            <person name="Adam C."/>
            <person name="Aki S.S."/>
            <person name="Althoff F."/>
            <person name="Araki T."/>
            <person name="Arteaga-Vazquez M.A."/>
            <person name="Balasubrmanian S."/>
            <person name="Barry K."/>
            <person name="Bauer D."/>
            <person name="Boehm C.R."/>
            <person name="Briginshaw L."/>
            <person name="Caballero-Perez J."/>
            <person name="Catarino B."/>
            <person name="Chen F."/>
            <person name="Chiyoda S."/>
            <person name="Chovatia M."/>
            <person name="Davies K.M."/>
            <person name="Delmans M."/>
            <person name="Demura T."/>
            <person name="Dierschke T."/>
            <person name="Dolan L."/>
            <person name="Dorantes-Acosta A.E."/>
            <person name="Eklund D.M."/>
            <person name="Florent S.N."/>
            <person name="Flores-Sandoval E."/>
            <person name="Fujiyama A."/>
            <person name="Fukuzawa H."/>
            <person name="Galik B."/>
            <person name="Grimanelli D."/>
            <person name="Grimwood J."/>
            <person name="Grossniklaus U."/>
            <person name="Hamada T."/>
            <person name="Haseloff J."/>
            <person name="Hetherington A.J."/>
            <person name="Higo A."/>
            <person name="Hirakawa Y."/>
            <person name="Hundley H.N."/>
            <person name="Ikeda Y."/>
            <person name="Inoue K."/>
            <person name="Inoue S.I."/>
            <person name="Ishida S."/>
            <person name="Jia Q."/>
            <person name="Kakita M."/>
            <person name="Kanazawa T."/>
            <person name="Kawai Y."/>
            <person name="Kawashima T."/>
            <person name="Kennedy M."/>
            <person name="Kinose K."/>
            <person name="Kinoshita T."/>
            <person name="Kohara Y."/>
            <person name="Koide E."/>
            <person name="Komatsu K."/>
            <person name="Kopischke S."/>
            <person name="Kubo M."/>
            <person name="Kyozuka J."/>
            <person name="Lagercrantz U."/>
            <person name="Lin S.S."/>
            <person name="Lindquist E."/>
            <person name="Lipzen A.M."/>
            <person name="Lu C.W."/>
            <person name="De Luna E."/>
            <person name="Martienssen R.A."/>
            <person name="Minamino N."/>
            <person name="Mizutani M."/>
            <person name="Mizutani M."/>
            <person name="Mochizuki N."/>
            <person name="Monte I."/>
            <person name="Mosher R."/>
            <person name="Nagasaki H."/>
            <person name="Nakagami H."/>
            <person name="Naramoto S."/>
            <person name="Nishitani K."/>
            <person name="Ohtani M."/>
            <person name="Okamoto T."/>
            <person name="Okumura M."/>
            <person name="Phillips J."/>
            <person name="Pollak B."/>
            <person name="Reinders A."/>
            <person name="Rovekamp M."/>
            <person name="Sano R."/>
            <person name="Sawa S."/>
            <person name="Schmid M.W."/>
            <person name="Shirakawa M."/>
            <person name="Solano R."/>
            <person name="Spunde A."/>
            <person name="Suetsugu N."/>
            <person name="Sugano S."/>
            <person name="Sugiyama A."/>
            <person name="Sun R."/>
            <person name="Suzuki Y."/>
            <person name="Takenaka M."/>
            <person name="Takezawa D."/>
            <person name="Tomogane H."/>
            <person name="Tsuzuki M."/>
            <person name="Ueda T."/>
            <person name="Umeda M."/>
            <person name="Ward J.M."/>
            <person name="Watanabe Y."/>
            <person name="Yazaki K."/>
            <person name="Yokoyama R."/>
            <person name="Yoshitake Y."/>
            <person name="Yotsui I."/>
            <person name="Zachgo S."/>
            <person name="Schmutz J."/>
        </authorList>
    </citation>
    <scope>NUCLEOTIDE SEQUENCE [LARGE SCALE GENOMIC DNA]</scope>
    <source>
        <strain evidence="3">Tak-1</strain>
    </source>
</reference>
<feature type="signal peptide" evidence="1">
    <location>
        <begin position="1"/>
        <end position="33"/>
    </location>
</feature>
<dbReference type="EMBL" id="KZ772818">
    <property type="protein sequence ID" value="PTQ29053.1"/>
    <property type="molecule type" value="Genomic_DNA"/>
</dbReference>